<evidence type="ECO:0000313" key="1">
    <source>
        <dbReference type="EMBL" id="RPA84188.1"/>
    </source>
</evidence>
<gene>
    <name evidence="1" type="ORF">BJ508DRAFT_42292</name>
</gene>
<evidence type="ECO:0000313" key="2">
    <source>
        <dbReference type="Proteomes" id="UP000275078"/>
    </source>
</evidence>
<name>A0A3N4IHM1_ASCIM</name>
<reference evidence="1 2" key="1">
    <citation type="journal article" date="2018" name="Nat. Ecol. Evol.">
        <title>Pezizomycetes genomes reveal the molecular basis of ectomycorrhizal truffle lifestyle.</title>
        <authorList>
            <person name="Murat C."/>
            <person name="Payen T."/>
            <person name="Noel B."/>
            <person name="Kuo A."/>
            <person name="Morin E."/>
            <person name="Chen J."/>
            <person name="Kohler A."/>
            <person name="Krizsan K."/>
            <person name="Balestrini R."/>
            <person name="Da Silva C."/>
            <person name="Montanini B."/>
            <person name="Hainaut M."/>
            <person name="Levati E."/>
            <person name="Barry K.W."/>
            <person name="Belfiori B."/>
            <person name="Cichocki N."/>
            <person name="Clum A."/>
            <person name="Dockter R.B."/>
            <person name="Fauchery L."/>
            <person name="Guy J."/>
            <person name="Iotti M."/>
            <person name="Le Tacon F."/>
            <person name="Lindquist E.A."/>
            <person name="Lipzen A."/>
            <person name="Malagnac F."/>
            <person name="Mello A."/>
            <person name="Molinier V."/>
            <person name="Miyauchi S."/>
            <person name="Poulain J."/>
            <person name="Riccioni C."/>
            <person name="Rubini A."/>
            <person name="Sitrit Y."/>
            <person name="Splivallo R."/>
            <person name="Traeger S."/>
            <person name="Wang M."/>
            <person name="Zifcakova L."/>
            <person name="Wipf D."/>
            <person name="Zambonelli A."/>
            <person name="Paolocci F."/>
            <person name="Nowrousian M."/>
            <person name="Ottonello S."/>
            <person name="Baldrian P."/>
            <person name="Spatafora J.W."/>
            <person name="Henrissat B."/>
            <person name="Nagy L.G."/>
            <person name="Aury J.M."/>
            <person name="Wincker P."/>
            <person name="Grigoriev I.V."/>
            <person name="Bonfante P."/>
            <person name="Martin F.M."/>
        </authorList>
    </citation>
    <scope>NUCLEOTIDE SEQUENCE [LARGE SCALE GENOMIC DNA]</scope>
    <source>
        <strain evidence="1 2">RN42</strain>
    </source>
</reference>
<dbReference type="EMBL" id="ML119660">
    <property type="protein sequence ID" value="RPA84188.1"/>
    <property type="molecule type" value="Genomic_DNA"/>
</dbReference>
<dbReference type="Proteomes" id="UP000275078">
    <property type="component" value="Unassembled WGS sequence"/>
</dbReference>
<keyword evidence="2" id="KW-1185">Reference proteome</keyword>
<proteinExistence type="predicted"/>
<sequence>MQQKCRALTAFKGAAYSSVGFRQFSCTGRSCFCFAPVRHFLLHEVAPDVHPRCRGYEGRTMGTNIRNLSHSCKLGLVKQKHLHMSSYELRRGLVCIVPSRALQEPTSSRSLASWHAESRSFTAYHLPRKLNGGYHSVPLSKTRAVFCLPQPRIARGRFNMMGRHTLYVARSRLSLCYRQ</sequence>
<dbReference type="AlphaFoldDB" id="A0A3N4IHM1"/>
<protein>
    <submittedName>
        <fullName evidence="1">Uncharacterized protein</fullName>
    </submittedName>
</protein>
<accession>A0A3N4IHM1</accession>
<organism evidence="1 2">
    <name type="scientific">Ascobolus immersus RN42</name>
    <dbReference type="NCBI Taxonomy" id="1160509"/>
    <lineage>
        <taxon>Eukaryota</taxon>
        <taxon>Fungi</taxon>
        <taxon>Dikarya</taxon>
        <taxon>Ascomycota</taxon>
        <taxon>Pezizomycotina</taxon>
        <taxon>Pezizomycetes</taxon>
        <taxon>Pezizales</taxon>
        <taxon>Ascobolaceae</taxon>
        <taxon>Ascobolus</taxon>
    </lineage>
</organism>